<dbReference type="InterPro" id="IPR000718">
    <property type="entry name" value="Peptidase_M13"/>
</dbReference>
<reference evidence="2 3" key="1">
    <citation type="journal article" date="2020" name="Cell">
        <title>Large-Scale Comparative Analyses of Tick Genomes Elucidate Their Genetic Diversity and Vector Capacities.</title>
        <authorList>
            <consortium name="Tick Genome and Microbiome Consortium (TIGMIC)"/>
            <person name="Jia N."/>
            <person name="Wang J."/>
            <person name="Shi W."/>
            <person name="Du L."/>
            <person name="Sun Y."/>
            <person name="Zhan W."/>
            <person name="Jiang J.F."/>
            <person name="Wang Q."/>
            <person name="Zhang B."/>
            <person name="Ji P."/>
            <person name="Bell-Sakyi L."/>
            <person name="Cui X.M."/>
            <person name="Yuan T.T."/>
            <person name="Jiang B.G."/>
            <person name="Yang W.F."/>
            <person name="Lam T.T."/>
            <person name="Chang Q.C."/>
            <person name="Ding S.J."/>
            <person name="Wang X.J."/>
            <person name="Zhu J.G."/>
            <person name="Ruan X.D."/>
            <person name="Zhao L."/>
            <person name="Wei J.T."/>
            <person name="Ye R.Z."/>
            <person name="Que T.C."/>
            <person name="Du C.H."/>
            <person name="Zhou Y.H."/>
            <person name="Cheng J.X."/>
            <person name="Dai P.F."/>
            <person name="Guo W.B."/>
            <person name="Han X.H."/>
            <person name="Huang E.J."/>
            <person name="Li L.F."/>
            <person name="Wei W."/>
            <person name="Gao Y.C."/>
            <person name="Liu J.Z."/>
            <person name="Shao H.Z."/>
            <person name="Wang X."/>
            <person name="Wang C.C."/>
            <person name="Yang T.C."/>
            <person name="Huo Q.B."/>
            <person name="Li W."/>
            <person name="Chen H.Y."/>
            <person name="Chen S.E."/>
            <person name="Zhou L.G."/>
            <person name="Ni X.B."/>
            <person name="Tian J.H."/>
            <person name="Sheng Y."/>
            <person name="Liu T."/>
            <person name="Pan Y.S."/>
            <person name="Xia L.Y."/>
            <person name="Li J."/>
            <person name="Zhao F."/>
            <person name="Cao W.C."/>
        </authorList>
    </citation>
    <scope>NUCLEOTIDE SEQUENCE [LARGE SCALE GENOMIC DNA]</scope>
    <source>
        <strain evidence="2">HaeL-2018</strain>
    </source>
</reference>
<dbReference type="EMBL" id="JABSTR010000005">
    <property type="protein sequence ID" value="KAH9370291.1"/>
    <property type="molecule type" value="Genomic_DNA"/>
</dbReference>
<dbReference type="GO" id="GO:0005886">
    <property type="term" value="C:plasma membrane"/>
    <property type="evidence" value="ECO:0007669"/>
    <property type="project" value="TreeGrafter"/>
</dbReference>
<feature type="domain" description="Peptidase M13 C-terminal" evidence="1">
    <location>
        <begin position="160"/>
        <end position="260"/>
    </location>
</feature>
<accession>A0A9J6G5D8</accession>
<dbReference type="Gene3D" id="3.40.390.10">
    <property type="entry name" value="Collagenase (Catalytic Domain)"/>
    <property type="match status" value="1"/>
</dbReference>
<dbReference type="InterPro" id="IPR024079">
    <property type="entry name" value="MetalloPept_cat_dom_sf"/>
</dbReference>
<sequence>MLQVRFFFDRYEGSNDSALADYPAALPSRALATYQHLREVRFRNLVLQGFATEDYDVADQHCAYDANYEAVFVRLSVLDVRDPQKPLWPVLQAAQMGPHLARCLLRVLLPTLSERRRQDAYWSPAARTGLDALRGCLHEQHARATTVGRPRDIGQDMFAVADNGALGPARAVYDSFVARLVDNAAGVEPTEEADKKPPQWDQVFYMLYARSLCEDPDQKRRSESQIPHWERVNRPLSNDKAFARAFKCQLGEPMHPGTRCPFWRQPTH</sequence>
<protein>
    <recommendedName>
        <fullName evidence="1">Peptidase M13 C-terminal domain-containing protein</fullName>
    </recommendedName>
</protein>
<proteinExistence type="predicted"/>
<dbReference type="GO" id="GO:0016485">
    <property type="term" value="P:protein processing"/>
    <property type="evidence" value="ECO:0007669"/>
    <property type="project" value="TreeGrafter"/>
</dbReference>
<dbReference type="InterPro" id="IPR018497">
    <property type="entry name" value="Peptidase_M13_C"/>
</dbReference>
<dbReference type="OrthoDB" id="6507411at2759"/>
<evidence type="ECO:0000259" key="1">
    <source>
        <dbReference type="Pfam" id="PF01431"/>
    </source>
</evidence>
<dbReference type="OMA" id="GFATEDY"/>
<dbReference type="VEuPathDB" id="VectorBase:HLOH_044849"/>
<keyword evidence="3" id="KW-1185">Reference proteome</keyword>
<dbReference type="PROSITE" id="PS51885">
    <property type="entry name" value="NEPRILYSIN"/>
    <property type="match status" value="1"/>
</dbReference>
<dbReference type="Proteomes" id="UP000821853">
    <property type="component" value="Chromosome 3"/>
</dbReference>
<name>A0A9J6G5D8_HAELO</name>
<organism evidence="2 3">
    <name type="scientific">Haemaphysalis longicornis</name>
    <name type="common">Bush tick</name>
    <dbReference type="NCBI Taxonomy" id="44386"/>
    <lineage>
        <taxon>Eukaryota</taxon>
        <taxon>Metazoa</taxon>
        <taxon>Ecdysozoa</taxon>
        <taxon>Arthropoda</taxon>
        <taxon>Chelicerata</taxon>
        <taxon>Arachnida</taxon>
        <taxon>Acari</taxon>
        <taxon>Parasitiformes</taxon>
        <taxon>Ixodida</taxon>
        <taxon>Ixodoidea</taxon>
        <taxon>Ixodidae</taxon>
        <taxon>Haemaphysalinae</taxon>
        <taxon>Haemaphysalis</taxon>
    </lineage>
</organism>
<comment type="caution">
    <text evidence="2">The sequence shown here is derived from an EMBL/GenBank/DDBJ whole genome shotgun (WGS) entry which is preliminary data.</text>
</comment>
<dbReference type="AlphaFoldDB" id="A0A9J6G5D8"/>
<dbReference type="SUPFAM" id="SSF55486">
    <property type="entry name" value="Metalloproteases ('zincins'), catalytic domain"/>
    <property type="match status" value="1"/>
</dbReference>
<dbReference type="GO" id="GO:0004222">
    <property type="term" value="F:metalloendopeptidase activity"/>
    <property type="evidence" value="ECO:0007669"/>
    <property type="project" value="InterPro"/>
</dbReference>
<evidence type="ECO:0000313" key="3">
    <source>
        <dbReference type="Proteomes" id="UP000821853"/>
    </source>
</evidence>
<dbReference type="Pfam" id="PF01431">
    <property type="entry name" value="Peptidase_M13"/>
    <property type="match status" value="1"/>
</dbReference>
<dbReference type="PANTHER" id="PTHR11733:SF241">
    <property type="entry name" value="GH26575P-RELATED"/>
    <property type="match status" value="1"/>
</dbReference>
<gene>
    <name evidence="2" type="ORF">HPB48_007372</name>
</gene>
<evidence type="ECO:0000313" key="2">
    <source>
        <dbReference type="EMBL" id="KAH9370291.1"/>
    </source>
</evidence>
<dbReference type="PANTHER" id="PTHR11733">
    <property type="entry name" value="ZINC METALLOPROTEASE FAMILY M13 NEPRILYSIN-RELATED"/>
    <property type="match status" value="1"/>
</dbReference>